<reference evidence="2" key="1">
    <citation type="submission" date="2012-01" db="EMBL/GenBank/DDBJ databases">
        <title>The Genome Sequence of Treponema denticola H-22.</title>
        <authorList>
            <consortium name="The Broad Institute Genome Sequencing Platform"/>
            <person name="Earl A."/>
            <person name="Ward D."/>
            <person name="Feldgarden M."/>
            <person name="Gevers D."/>
            <person name="Blanton J.M."/>
            <person name="Fenno C.J."/>
            <person name="Baranova O.V."/>
            <person name="Mathney J."/>
            <person name="Dewhirst F.E."/>
            <person name="Izard J."/>
            <person name="Young S.K."/>
            <person name="Zeng Q."/>
            <person name="Gargeya S."/>
            <person name="Fitzgerald M."/>
            <person name="Haas B."/>
            <person name="Abouelleil A."/>
            <person name="Alvarado L."/>
            <person name="Arachchi H.M."/>
            <person name="Berlin A."/>
            <person name="Chapman S.B."/>
            <person name="Gearin G."/>
            <person name="Goldberg J."/>
            <person name="Griggs A."/>
            <person name="Gujja S."/>
            <person name="Hansen M."/>
            <person name="Heiman D."/>
            <person name="Howarth C."/>
            <person name="Larimer J."/>
            <person name="Lui A."/>
            <person name="MacDonald P.J.P."/>
            <person name="McCowen C."/>
            <person name="Montmayeur A."/>
            <person name="Murphy C."/>
            <person name="Neiman D."/>
            <person name="Pearson M."/>
            <person name="Priest M."/>
            <person name="Roberts A."/>
            <person name="Saif S."/>
            <person name="Shea T."/>
            <person name="Sisk P."/>
            <person name="Stolte C."/>
            <person name="Sykes S."/>
            <person name="Wortman J."/>
            <person name="Nusbaum C."/>
            <person name="Birren B."/>
        </authorList>
    </citation>
    <scope>NUCLEOTIDE SEQUENCE [LARGE SCALE GENOMIC DNA]</scope>
    <source>
        <strain evidence="2">H-22</strain>
    </source>
</reference>
<protein>
    <recommendedName>
        <fullName evidence="1">Methyltransferase type 11 domain-containing protein</fullName>
    </recommendedName>
</protein>
<organism evidence="2">
    <name type="scientific">Treponema denticola H-22</name>
    <dbReference type="NCBI Taxonomy" id="999432"/>
    <lineage>
        <taxon>Bacteria</taxon>
        <taxon>Pseudomonadati</taxon>
        <taxon>Spirochaetota</taxon>
        <taxon>Spirochaetia</taxon>
        <taxon>Spirochaetales</taxon>
        <taxon>Treponemataceae</taxon>
        <taxon>Treponema</taxon>
    </lineage>
</organism>
<dbReference type="SUPFAM" id="SSF53335">
    <property type="entry name" value="S-adenosyl-L-methionine-dependent methyltransferases"/>
    <property type="match status" value="1"/>
</dbReference>
<evidence type="ECO:0000313" key="2">
    <source>
        <dbReference type="EMBL" id="EMB35391.1"/>
    </source>
</evidence>
<dbReference type="Gene3D" id="3.40.50.150">
    <property type="entry name" value="Vaccinia Virus protein VP39"/>
    <property type="match status" value="1"/>
</dbReference>
<dbReference type="CDD" id="cd02440">
    <property type="entry name" value="AdoMet_MTases"/>
    <property type="match status" value="1"/>
</dbReference>
<feature type="domain" description="Methyltransferase type 11" evidence="1">
    <location>
        <begin position="49"/>
        <end position="146"/>
    </location>
</feature>
<dbReference type="Proteomes" id="UP000011705">
    <property type="component" value="Chromosome"/>
</dbReference>
<dbReference type="RefSeq" id="WP_002683217.1">
    <property type="nucleotide sequence ID" value="NZ_CM001795.1"/>
</dbReference>
<dbReference type="PATRIC" id="fig|999432.5.peg.550"/>
<dbReference type="AlphaFoldDB" id="A0A0E2E6U3"/>
<dbReference type="GO" id="GO:0008757">
    <property type="term" value="F:S-adenosylmethionine-dependent methyltransferase activity"/>
    <property type="evidence" value="ECO:0007669"/>
    <property type="project" value="InterPro"/>
</dbReference>
<dbReference type="EMBL" id="AGDV01000004">
    <property type="protein sequence ID" value="EMB35391.1"/>
    <property type="molecule type" value="Genomic_DNA"/>
</dbReference>
<dbReference type="InterPro" id="IPR013216">
    <property type="entry name" value="Methyltransf_11"/>
</dbReference>
<name>A0A0E2E6U3_TREDN</name>
<dbReference type="Pfam" id="PF08241">
    <property type="entry name" value="Methyltransf_11"/>
    <property type="match status" value="1"/>
</dbReference>
<dbReference type="PANTHER" id="PTHR43591:SF110">
    <property type="entry name" value="RHODANESE DOMAIN-CONTAINING PROTEIN"/>
    <property type="match status" value="1"/>
</dbReference>
<evidence type="ECO:0000259" key="1">
    <source>
        <dbReference type="Pfam" id="PF08241"/>
    </source>
</evidence>
<dbReference type="HOGENOM" id="CLU_061789_1_0_12"/>
<comment type="caution">
    <text evidence="2">The sequence shown here is derived from an EMBL/GenBank/DDBJ whole genome shotgun (WGS) entry which is preliminary data.</text>
</comment>
<dbReference type="InterPro" id="IPR029063">
    <property type="entry name" value="SAM-dependent_MTases_sf"/>
</dbReference>
<gene>
    <name evidence="2" type="ORF">HMPREF9726_00532</name>
</gene>
<accession>A0A0E2E6U3</accession>
<dbReference type="PANTHER" id="PTHR43591">
    <property type="entry name" value="METHYLTRANSFERASE"/>
    <property type="match status" value="1"/>
</dbReference>
<proteinExistence type="predicted"/>
<sequence>MSKRIEILRSFYDDIDEDSRLNRSRQGQLEYLTTMDYIHRYAKAGAKILEIGAGTGRYSIALAKEGYNVTAVELVESNLEVLKKNSVGIENIISYQGDALNLDRFEDNQFDITLLFGPMYHLYDKKEVHKALDEAIRVTKKGGIILTAFLSVYAIMNNNYLKETLAAGIEMNFDDNYKVKHFEDQLFTGYDIVEFERLFELHNTKYLTTAAVDNILELAEGRADFKMSDADFELFVKYHLATCEKRELLGSSSHLLYICKKED</sequence>